<dbReference type="eggNOG" id="ENOG502ZJKD">
    <property type="taxonomic scope" value="Bacteria"/>
</dbReference>
<sequence length="86" mass="10214">MLHLFSKHYKLNQCFTTKYFDFRTETIKISALKRQSSTWSESEKFMLKLALHLFNSSNKVDLSGMDYLDDHNTRLAIEAIAMRYEN</sequence>
<gene>
    <name evidence="1" type="ORF">HMPREF0083_02115</name>
</gene>
<comment type="caution">
    <text evidence="1">The sequence shown here is derived from an EMBL/GenBank/DDBJ whole genome shotgun (WGS) entry which is preliminary data.</text>
</comment>
<dbReference type="HOGENOM" id="CLU_2288755_0_0_9"/>
<dbReference type="Proteomes" id="UP000016511">
    <property type="component" value="Unassembled WGS sequence"/>
</dbReference>
<organism evidence="1 2">
    <name type="scientific">Aneurinibacillus aneurinilyticus ATCC 12856</name>
    <dbReference type="NCBI Taxonomy" id="649747"/>
    <lineage>
        <taxon>Bacteria</taxon>
        <taxon>Bacillati</taxon>
        <taxon>Bacillota</taxon>
        <taxon>Bacilli</taxon>
        <taxon>Bacillales</taxon>
        <taxon>Paenibacillaceae</taxon>
        <taxon>Aneurinibacillus group</taxon>
        <taxon>Aneurinibacillus</taxon>
    </lineage>
</organism>
<evidence type="ECO:0000313" key="1">
    <source>
        <dbReference type="EMBL" id="ERI09751.1"/>
    </source>
</evidence>
<dbReference type="PATRIC" id="fig|649747.3.peg.1914"/>
<protein>
    <submittedName>
        <fullName evidence="1">Uncharacterized protein</fullName>
    </submittedName>
</protein>
<proteinExistence type="predicted"/>
<dbReference type="STRING" id="649747.HMPREF0083_02115"/>
<keyword evidence="2" id="KW-1185">Reference proteome</keyword>
<evidence type="ECO:0000313" key="2">
    <source>
        <dbReference type="Proteomes" id="UP000016511"/>
    </source>
</evidence>
<dbReference type="EMBL" id="AWSJ01000137">
    <property type="protein sequence ID" value="ERI09751.1"/>
    <property type="molecule type" value="Genomic_DNA"/>
</dbReference>
<accession>U1YG49</accession>
<dbReference type="AlphaFoldDB" id="U1YG49"/>
<reference evidence="1 2" key="1">
    <citation type="submission" date="2013-08" db="EMBL/GenBank/DDBJ databases">
        <authorList>
            <person name="Weinstock G."/>
            <person name="Sodergren E."/>
            <person name="Wylie T."/>
            <person name="Fulton L."/>
            <person name="Fulton R."/>
            <person name="Fronick C."/>
            <person name="O'Laughlin M."/>
            <person name="Godfrey J."/>
            <person name="Miner T."/>
            <person name="Herter B."/>
            <person name="Appelbaum E."/>
            <person name="Cordes M."/>
            <person name="Lek S."/>
            <person name="Wollam A."/>
            <person name="Pepin K.H."/>
            <person name="Palsikar V.B."/>
            <person name="Mitreva M."/>
            <person name="Wilson R.K."/>
        </authorList>
    </citation>
    <scope>NUCLEOTIDE SEQUENCE [LARGE SCALE GENOMIC DNA]</scope>
    <source>
        <strain evidence="1 2">ATCC 12856</strain>
    </source>
</reference>
<name>U1YG49_ANEAE</name>